<evidence type="ECO:0000313" key="4">
    <source>
        <dbReference type="Proteomes" id="UP000050277"/>
    </source>
</evidence>
<dbReference type="InterPro" id="IPR015946">
    <property type="entry name" value="KH_dom-like_a/b"/>
</dbReference>
<dbReference type="GO" id="GO:0005829">
    <property type="term" value="C:cytosol"/>
    <property type="evidence" value="ECO:0007669"/>
    <property type="project" value="TreeGrafter"/>
</dbReference>
<dbReference type="PATRIC" id="fig|70996.4.peg.2581"/>
<dbReference type="PANTHER" id="PTHR33515:SF1">
    <property type="entry name" value="RIBOSOME-BINDING FACTOR A, CHLOROPLASTIC-RELATED"/>
    <property type="match status" value="1"/>
</dbReference>
<dbReference type="GO" id="GO:0030490">
    <property type="term" value="P:maturation of SSU-rRNA"/>
    <property type="evidence" value="ECO:0007669"/>
    <property type="project" value="UniProtKB-UniRule"/>
</dbReference>
<dbReference type="InterPro" id="IPR020053">
    <property type="entry name" value="Ribosome-bd_factorA_CS"/>
</dbReference>
<dbReference type="HAMAP" id="MF_00003">
    <property type="entry name" value="RbfA"/>
    <property type="match status" value="1"/>
</dbReference>
<dbReference type="InterPro" id="IPR023799">
    <property type="entry name" value="RbfA_dom_sf"/>
</dbReference>
<comment type="subunit">
    <text evidence="2">Monomer. Binds 30S ribosomal subunits, but not 50S ribosomal subunits or 70S ribosomes.</text>
</comment>
<reference evidence="3 4" key="1">
    <citation type="submission" date="2015-07" db="EMBL/GenBank/DDBJ databases">
        <title>Whole genome sequence of Herpetosiphon geysericola DSM 7119.</title>
        <authorList>
            <person name="Hemp J."/>
            <person name="Ward L.M."/>
            <person name="Pace L.A."/>
            <person name="Fischer W.W."/>
        </authorList>
    </citation>
    <scope>NUCLEOTIDE SEQUENCE [LARGE SCALE GENOMIC DNA]</scope>
    <source>
        <strain evidence="3 4">DSM 7119</strain>
    </source>
</reference>
<evidence type="ECO:0000313" key="3">
    <source>
        <dbReference type="EMBL" id="KPL92015.1"/>
    </source>
</evidence>
<name>A0A0P6Z3J0_9CHLR</name>
<comment type="subcellular location">
    <subcellularLocation>
        <location evidence="2">Cytoplasm</location>
    </subcellularLocation>
</comment>
<accession>A0A0P6Z3J0</accession>
<dbReference type="AlphaFoldDB" id="A0A0P6Z3J0"/>
<comment type="similarity">
    <text evidence="2">Belongs to the RbfA family.</text>
</comment>
<dbReference type="Gene3D" id="3.30.300.20">
    <property type="match status" value="1"/>
</dbReference>
<dbReference type="STRING" id="70996.SE18_00225"/>
<organism evidence="3 4">
    <name type="scientific">Herpetosiphon geysericola</name>
    <dbReference type="NCBI Taxonomy" id="70996"/>
    <lineage>
        <taxon>Bacteria</taxon>
        <taxon>Bacillati</taxon>
        <taxon>Chloroflexota</taxon>
        <taxon>Chloroflexia</taxon>
        <taxon>Herpetosiphonales</taxon>
        <taxon>Herpetosiphonaceae</taxon>
        <taxon>Herpetosiphon</taxon>
    </lineage>
</organism>
<comment type="caution">
    <text evidence="3">The sequence shown here is derived from an EMBL/GenBank/DDBJ whole genome shotgun (WGS) entry which is preliminary data.</text>
</comment>
<dbReference type="PANTHER" id="PTHR33515">
    <property type="entry name" value="RIBOSOME-BINDING FACTOR A, CHLOROPLASTIC-RELATED"/>
    <property type="match status" value="1"/>
</dbReference>
<comment type="function">
    <text evidence="2">One of several proteins that assist in the late maturation steps of the functional core of the 30S ribosomal subunit. Associates with free 30S ribosomal subunits (but not with 30S subunits that are part of 70S ribosomes or polysomes). Required for efficient processing of 16S rRNA. May interact with the 5'-terminal helix region of 16S rRNA.</text>
</comment>
<evidence type="ECO:0000256" key="2">
    <source>
        <dbReference type="HAMAP-Rule" id="MF_00003"/>
    </source>
</evidence>
<dbReference type="NCBIfam" id="TIGR00082">
    <property type="entry name" value="rbfA"/>
    <property type="match status" value="1"/>
</dbReference>
<keyword evidence="2" id="KW-0963">Cytoplasm</keyword>
<keyword evidence="1 2" id="KW-0690">Ribosome biogenesis</keyword>
<dbReference type="OrthoDB" id="307788at2"/>
<dbReference type="RefSeq" id="WP_054532401.1">
    <property type="nucleotide sequence ID" value="NZ_LGKP01000002.1"/>
</dbReference>
<gene>
    <name evidence="2" type="primary">rbfA</name>
    <name evidence="3" type="ORF">SE18_00225</name>
</gene>
<dbReference type="SUPFAM" id="SSF89919">
    <property type="entry name" value="Ribosome-binding factor A, RbfA"/>
    <property type="match status" value="1"/>
</dbReference>
<dbReference type="Proteomes" id="UP000050277">
    <property type="component" value="Unassembled WGS sequence"/>
</dbReference>
<sequence>MAKNKRVEQVAEEIKVILSNAIQFEIQDPRLGFVTLTSVNVSPDLYHANINVSVMGDDAARKDSIATLDRAKGFLRRELGQQMKLRAVPELHFHLDVTIDTRQHMDALFNQVDEERRVNPPKLDDE</sequence>
<dbReference type="PROSITE" id="PS01319">
    <property type="entry name" value="RBFA"/>
    <property type="match status" value="1"/>
</dbReference>
<dbReference type="GO" id="GO:0043024">
    <property type="term" value="F:ribosomal small subunit binding"/>
    <property type="evidence" value="ECO:0007669"/>
    <property type="project" value="TreeGrafter"/>
</dbReference>
<evidence type="ECO:0000256" key="1">
    <source>
        <dbReference type="ARBA" id="ARBA00022517"/>
    </source>
</evidence>
<proteinExistence type="inferred from homology"/>
<protein>
    <recommendedName>
        <fullName evidence="2">Ribosome-binding factor A</fullName>
    </recommendedName>
</protein>
<dbReference type="EMBL" id="LGKP01000002">
    <property type="protein sequence ID" value="KPL92015.1"/>
    <property type="molecule type" value="Genomic_DNA"/>
</dbReference>
<dbReference type="Pfam" id="PF02033">
    <property type="entry name" value="RBFA"/>
    <property type="match status" value="1"/>
</dbReference>
<keyword evidence="4" id="KW-1185">Reference proteome</keyword>
<dbReference type="InterPro" id="IPR000238">
    <property type="entry name" value="RbfA"/>
</dbReference>